<feature type="region of interest" description="Disordered" evidence="2">
    <location>
        <begin position="116"/>
        <end position="197"/>
    </location>
</feature>
<proteinExistence type="predicted"/>
<feature type="coiled-coil region" evidence="1">
    <location>
        <begin position="451"/>
        <end position="512"/>
    </location>
</feature>
<name>A0A336LB82_CULSO</name>
<feature type="compositionally biased region" description="Low complexity" evidence="2">
    <location>
        <begin position="1213"/>
        <end position="1231"/>
    </location>
</feature>
<feature type="compositionally biased region" description="Polar residues" evidence="2">
    <location>
        <begin position="683"/>
        <end position="697"/>
    </location>
</feature>
<dbReference type="GO" id="GO:0005886">
    <property type="term" value="C:plasma membrane"/>
    <property type="evidence" value="ECO:0007669"/>
    <property type="project" value="TreeGrafter"/>
</dbReference>
<protein>
    <submittedName>
        <fullName evidence="3">CSON008045 protein</fullName>
    </submittedName>
</protein>
<dbReference type="AlphaFoldDB" id="A0A336LB82"/>
<reference evidence="3" key="1">
    <citation type="submission" date="2018-04" db="EMBL/GenBank/DDBJ databases">
        <authorList>
            <person name="Go L.Y."/>
            <person name="Mitchell J.A."/>
        </authorList>
    </citation>
    <scope>NUCLEOTIDE SEQUENCE</scope>
    <source>
        <tissue evidence="3">Whole organism</tissue>
    </source>
</reference>
<dbReference type="PANTHER" id="PTHR14826:SF14">
    <property type="entry name" value="ANGIOMOTIN_C DOMAIN-CONTAINING PROTEIN"/>
    <property type="match status" value="1"/>
</dbReference>
<feature type="coiled-coil region" evidence="1">
    <location>
        <begin position="542"/>
        <end position="569"/>
    </location>
</feature>
<feature type="region of interest" description="Disordered" evidence="2">
    <location>
        <begin position="287"/>
        <end position="308"/>
    </location>
</feature>
<dbReference type="PANTHER" id="PTHR14826">
    <property type="entry name" value="ANGIOMOTIN"/>
    <property type="match status" value="1"/>
</dbReference>
<feature type="compositionally biased region" description="Low complexity" evidence="2">
    <location>
        <begin position="1134"/>
        <end position="1150"/>
    </location>
</feature>
<reference evidence="4" key="2">
    <citation type="submission" date="2018-07" db="EMBL/GenBank/DDBJ databases">
        <authorList>
            <person name="Quirk P.G."/>
            <person name="Krulwich T.A."/>
        </authorList>
    </citation>
    <scope>NUCLEOTIDE SEQUENCE</scope>
</reference>
<evidence type="ECO:0000313" key="4">
    <source>
        <dbReference type="EMBL" id="SSX34458.1"/>
    </source>
</evidence>
<feature type="region of interest" description="Disordered" evidence="2">
    <location>
        <begin position="951"/>
        <end position="1014"/>
    </location>
</feature>
<feature type="region of interest" description="Disordered" evidence="2">
    <location>
        <begin position="785"/>
        <end position="815"/>
    </location>
</feature>
<evidence type="ECO:0000256" key="1">
    <source>
        <dbReference type="SAM" id="Coils"/>
    </source>
</evidence>
<sequence length="1257" mass="139845">MSSNPHGIRYSPFNGKSNPSVMQQQQQQQQKGGQVPVVMRVPPKPKQYVSSVQQQQQTQQLDLNLSGSDTDVSTSNENLSKEERYVIKHMARVEPQGQENLQSGKATPVGDASQVRYATDNSPLRFSSNTSSDSTTRYATPTSNRSISETRGVANPNSVTYASNSDSNRSSLIATPGSNRNSLKETNSNRSSMDVSQSSYNTLIIHDDTNYCEYSSPPPPSYNNMGKKDRPRSYGEQQMQEITEIPEEYLNQSHVLKHLAKEVKLPRNGSESHTRDSGVSEIVSDAREHPPRYHGKRNTHSAGGGASSEQTICSGNCKLRSKSQPDLTRLGEIDFEDVEALIKENQLLKQQLSVAHMKITKTQKLQQEIAHIQHEYEELVQSNDRRERLEAVQRTRFQNELRHAQDMNRALRDQIEALQNQLVSLPNSHQLGRSQQDALIAQLLAQNKELADANKRQYIELQAQHATLQEQRVSINVLENALKRMEEENRQKQIYVEQCEQLQRALQSLQSVASTDRHNDRMMMIDAFTSDLENGNTTATEAANLKWQLREKDSQILRLEAECAKLEQDANVKSVAKMAMEKHSQESQERIIAEANKEKLRFLDEAHTTNRKVTELQTKLKLVESRLAEKDAMIRALQGQKIYGSAGSYGSYNFSTDTFGLNPLSYTSQTSFDASNHSFDVTNPTTSLLDPNTYGQNSSSSFSQSGSISTPYTSSYGGQSNPTIYDSYDAQRKSIDDQLKQLDEALLSKVSEMSMLSNSIRSNKLQLKQINSTNSLSRNLIKGQSSIDIGSGQSSSSMSSTPNSSGALKIPSSTDLQRKSLSTSCKDRGLCCFPSLTSKKSAQPLLSEESLQLSSNNSEAFLQLEQRSRSRCILDNAPNNNDPNKPEEMVLLEKQGRCSQKLRNTTAIGNLAQVTQNVGQNMTDISNIGGKKSPSPSSKVPKIVSNLAQNLPAGILPPRKDRGSSLPPSALPRPPRSLKPPRKIEYGRLGSDVPPDLKKRSQTPPTPTNPPVDFEKQFEMKTSSLKRQNFSNREFSPAKNYMEMKENLKFNKPQEYNMLKHRNYGAIYSAKQDSKFGFKPAEFSNPDYTSTRNYQRLEESRKASLLPNPRKVSPMPQPTNSTNTDKNQGKNSRDSLNSANSSGSNTSNTTPCHAKSDSNSSASITYHNMRSQYSPGSGTSLLLPPSSSSNKQTSFMTSAKNKFQSHQVQGNKSSSLPSSSILHAKASASLPPAKPMDMKSQRGHSLARGENKYRIQF</sequence>
<feature type="region of interest" description="Disordered" evidence="2">
    <location>
        <begin position="1100"/>
        <end position="1257"/>
    </location>
</feature>
<accession>A0A336LB82</accession>
<feature type="region of interest" description="Disordered" evidence="2">
    <location>
        <begin position="1"/>
        <end position="81"/>
    </location>
</feature>
<feature type="compositionally biased region" description="Polar residues" evidence="2">
    <location>
        <begin position="710"/>
        <end position="724"/>
    </location>
</feature>
<dbReference type="GO" id="GO:0005923">
    <property type="term" value="C:bicellular tight junction"/>
    <property type="evidence" value="ECO:0007669"/>
    <property type="project" value="TreeGrafter"/>
</dbReference>
<feature type="compositionally biased region" description="Low complexity" evidence="2">
    <location>
        <begin position="1174"/>
        <end position="1189"/>
    </location>
</feature>
<feature type="compositionally biased region" description="Pro residues" evidence="2">
    <location>
        <begin position="969"/>
        <end position="978"/>
    </location>
</feature>
<dbReference type="InterPro" id="IPR051747">
    <property type="entry name" value="Angiomotin-like"/>
</dbReference>
<feature type="compositionally biased region" description="Polar residues" evidence="2">
    <location>
        <begin position="119"/>
        <end position="197"/>
    </location>
</feature>
<dbReference type="GO" id="GO:0030036">
    <property type="term" value="P:actin cytoskeleton organization"/>
    <property type="evidence" value="ECO:0007669"/>
    <property type="project" value="TreeGrafter"/>
</dbReference>
<evidence type="ECO:0000256" key="2">
    <source>
        <dbReference type="SAM" id="MobiDB-lite"/>
    </source>
</evidence>
<dbReference type="GO" id="GO:0031410">
    <property type="term" value="C:cytoplasmic vesicle"/>
    <property type="evidence" value="ECO:0007669"/>
    <property type="project" value="TreeGrafter"/>
</dbReference>
<gene>
    <name evidence="3" type="primary">CSON008045</name>
</gene>
<feature type="region of interest" description="Disordered" evidence="2">
    <location>
        <begin position="683"/>
        <end position="725"/>
    </location>
</feature>
<feature type="compositionally biased region" description="Polar residues" evidence="2">
    <location>
        <begin position="61"/>
        <end position="78"/>
    </location>
</feature>
<feature type="compositionally biased region" description="Low complexity" evidence="2">
    <location>
        <begin position="785"/>
        <end position="806"/>
    </location>
</feature>
<organism evidence="3">
    <name type="scientific">Culicoides sonorensis</name>
    <name type="common">Biting midge</name>
    <dbReference type="NCBI Taxonomy" id="179676"/>
    <lineage>
        <taxon>Eukaryota</taxon>
        <taxon>Metazoa</taxon>
        <taxon>Ecdysozoa</taxon>
        <taxon>Arthropoda</taxon>
        <taxon>Hexapoda</taxon>
        <taxon>Insecta</taxon>
        <taxon>Pterygota</taxon>
        <taxon>Neoptera</taxon>
        <taxon>Endopterygota</taxon>
        <taxon>Diptera</taxon>
        <taxon>Nematocera</taxon>
        <taxon>Chironomoidea</taxon>
        <taxon>Ceratopogonidae</taxon>
        <taxon>Ceratopogoninae</taxon>
        <taxon>Culicoides</taxon>
        <taxon>Monoculicoides</taxon>
    </lineage>
</organism>
<dbReference type="PRINTS" id="PR01807">
    <property type="entry name" value="ANGIOMOTIN"/>
</dbReference>
<dbReference type="EMBL" id="UFQS01003030">
    <property type="protein sequence ID" value="SSX15078.1"/>
    <property type="molecule type" value="Genomic_DNA"/>
</dbReference>
<keyword evidence="1" id="KW-0175">Coiled coil</keyword>
<feature type="compositionally biased region" description="Low complexity" evidence="2">
    <location>
        <begin position="23"/>
        <end position="41"/>
    </location>
</feature>
<evidence type="ECO:0000313" key="3">
    <source>
        <dbReference type="EMBL" id="SSX15078.1"/>
    </source>
</evidence>
<dbReference type="GO" id="GO:0030334">
    <property type="term" value="P:regulation of cell migration"/>
    <property type="evidence" value="ECO:0007669"/>
    <property type="project" value="TreeGrafter"/>
</dbReference>
<feature type="compositionally biased region" description="Polar residues" evidence="2">
    <location>
        <begin position="1157"/>
        <end position="1173"/>
    </location>
</feature>
<feature type="coiled-coil region" evidence="1">
    <location>
        <begin position="362"/>
        <end position="421"/>
    </location>
</feature>
<feature type="compositionally biased region" description="Polar residues" evidence="2">
    <location>
        <begin position="1190"/>
        <end position="1212"/>
    </location>
</feature>
<dbReference type="InterPro" id="IPR009114">
    <property type="entry name" value="Angiomotin"/>
</dbReference>
<feature type="compositionally biased region" description="Basic and acidic residues" evidence="2">
    <location>
        <begin position="1247"/>
        <end position="1257"/>
    </location>
</feature>
<dbReference type="EMBL" id="UFQT01003030">
    <property type="protein sequence ID" value="SSX34458.1"/>
    <property type="molecule type" value="Genomic_DNA"/>
</dbReference>
<dbReference type="VEuPathDB" id="VectorBase:CSON008045"/>
<feature type="compositionally biased region" description="Low complexity" evidence="2">
    <location>
        <begin position="698"/>
        <end position="709"/>
    </location>
</feature>